<gene>
    <name evidence="1" type="ORF">J2Z83_002417</name>
</gene>
<accession>A0ABS4IJW2</accession>
<comment type="caution">
    <text evidence="1">The sequence shown here is derived from an EMBL/GenBank/DDBJ whole genome shotgun (WGS) entry which is preliminary data.</text>
</comment>
<reference evidence="1 2" key="1">
    <citation type="submission" date="2021-03" db="EMBL/GenBank/DDBJ databases">
        <title>Genomic Encyclopedia of Type Strains, Phase IV (KMG-IV): sequencing the most valuable type-strain genomes for metagenomic binning, comparative biology and taxonomic classification.</title>
        <authorList>
            <person name="Goeker M."/>
        </authorList>
    </citation>
    <scope>NUCLEOTIDE SEQUENCE [LARGE SCALE GENOMIC DNA]</scope>
    <source>
        <strain evidence="1 2">DSM 25609</strain>
    </source>
</reference>
<protein>
    <submittedName>
        <fullName evidence="1">Uncharacterized protein</fullName>
    </submittedName>
</protein>
<organism evidence="1 2">
    <name type="scientific">Virgibacillus natechei</name>
    <dbReference type="NCBI Taxonomy" id="1216297"/>
    <lineage>
        <taxon>Bacteria</taxon>
        <taxon>Bacillati</taxon>
        <taxon>Bacillota</taxon>
        <taxon>Bacilli</taxon>
        <taxon>Bacillales</taxon>
        <taxon>Bacillaceae</taxon>
        <taxon>Virgibacillus</taxon>
    </lineage>
</organism>
<dbReference type="EMBL" id="JAGGKX010000012">
    <property type="protein sequence ID" value="MBP1970299.1"/>
    <property type="molecule type" value="Genomic_DNA"/>
</dbReference>
<dbReference type="RefSeq" id="WP_209463439.1">
    <property type="nucleotide sequence ID" value="NZ_CP110224.1"/>
</dbReference>
<dbReference type="Proteomes" id="UP001519345">
    <property type="component" value="Unassembled WGS sequence"/>
</dbReference>
<proteinExistence type="predicted"/>
<evidence type="ECO:0000313" key="2">
    <source>
        <dbReference type="Proteomes" id="UP001519345"/>
    </source>
</evidence>
<evidence type="ECO:0000313" key="1">
    <source>
        <dbReference type="EMBL" id="MBP1970299.1"/>
    </source>
</evidence>
<keyword evidence="2" id="KW-1185">Reference proteome</keyword>
<name>A0ABS4IJW2_9BACI</name>
<sequence>MALAKLHYQKPTHDAIIFTVKEDPNDYIKKKQGERTKLLKRIPLEKLMD</sequence>